<accession>B7Q8H7</accession>
<evidence type="ECO:0000313" key="10">
    <source>
        <dbReference type="Proteomes" id="UP000001555"/>
    </source>
</evidence>
<keyword evidence="3 7" id="KW-0812">Transmembrane</keyword>
<dbReference type="HOGENOM" id="CLU_652634_0_0_1"/>
<dbReference type="GO" id="GO:0005886">
    <property type="term" value="C:plasma membrane"/>
    <property type="evidence" value="ECO:0007669"/>
    <property type="project" value="UniProtKB-SubCell"/>
</dbReference>
<keyword evidence="10" id="KW-1185">Reference proteome</keyword>
<feature type="transmembrane region" description="Helical" evidence="7">
    <location>
        <begin position="313"/>
        <end position="331"/>
    </location>
</feature>
<feature type="transmembrane region" description="Helical" evidence="7">
    <location>
        <begin position="169"/>
        <end position="188"/>
    </location>
</feature>
<dbReference type="EMBL" id="ABJB010126928">
    <property type="status" value="NOT_ANNOTATED_CDS"/>
    <property type="molecule type" value="Genomic_DNA"/>
</dbReference>
<keyword evidence="2" id="KW-1003">Cell membrane</keyword>
<dbReference type="GO" id="GO:0050909">
    <property type="term" value="P:sensory perception of taste"/>
    <property type="evidence" value="ECO:0007669"/>
    <property type="project" value="InterPro"/>
</dbReference>
<dbReference type="AlphaFoldDB" id="B7Q8H7"/>
<sequence length="421" mass="48620">MLDQWHLAVPKNEGVEPTLFRVPDLGLDSSRSRNPRKVFLQDTRPSVWRARELMIPGVLMCAVAMPGPFFQFMNPRFKLIMRMYQGLLYVGFTAYEAYRLIEFVEEFMKDEKTSLICFFHSLINTFLFPFVYIYVARKSESLGPLLSRWEDGHGHLKFIPERNVLKPKFLVNVYMALTVFLIVLFHSVNAARSCYEIAWNYSNRTFPVKAVIFMGKTAHHYVLQTMYSGLESLAFSLMFLLWLLYNDFSCEVKTAPTLTIKTITAIREKYRSLCIVTEATANFLNSLLFLFFFRTSFDFMSSVIYYSMQDGRAMKLWILVYEGILTFINVFHNTALAEMSSLLSLQAKDTLYEVSKVPAEPQAYKDLLLFLEVYRKRPEAMAGCGVLQVDRALVLKLCGSTVTIVLILFQLDPNLSHKVSL</sequence>
<dbReference type="VEuPathDB" id="VectorBase:ISCI011591"/>
<evidence type="ECO:0000313" key="9">
    <source>
        <dbReference type="EnsemblMetazoa" id="ISCW011591-PA"/>
    </source>
</evidence>
<dbReference type="PANTHER" id="PTHR21421:SF29">
    <property type="entry name" value="GUSTATORY RECEPTOR 5A FOR TREHALOSE-RELATED"/>
    <property type="match status" value="1"/>
</dbReference>
<feature type="transmembrane region" description="Helical" evidence="7">
    <location>
        <begin position="84"/>
        <end position="101"/>
    </location>
</feature>
<evidence type="ECO:0000256" key="6">
    <source>
        <dbReference type="ARBA" id="ARBA00023170"/>
    </source>
</evidence>
<feature type="transmembrane region" description="Helical" evidence="7">
    <location>
        <begin position="226"/>
        <end position="245"/>
    </location>
</feature>
<dbReference type="PANTHER" id="PTHR21421">
    <property type="entry name" value="GUSTATORY RECEPTOR"/>
    <property type="match status" value="1"/>
</dbReference>
<proteinExistence type="predicted"/>
<dbReference type="EMBL" id="DS884190">
    <property type="protein sequence ID" value="EEC15149.1"/>
    <property type="molecule type" value="Genomic_DNA"/>
</dbReference>
<dbReference type="PaxDb" id="6945-B7Q8H7"/>
<feature type="transmembrane region" description="Helical" evidence="7">
    <location>
        <begin position="113"/>
        <end position="135"/>
    </location>
</feature>
<evidence type="ECO:0000256" key="7">
    <source>
        <dbReference type="SAM" id="Phobius"/>
    </source>
</evidence>
<reference evidence="8 10" key="1">
    <citation type="submission" date="2008-03" db="EMBL/GenBank/DDBJ databases">
        <title>Annotation of Ixodes scapularis.</title>
        <authorList>
            <consortium name="Ixodes scapularis Genome Project Consortium"/>
            <person name="Caler E."/>
            <person name="Hannick L.I."/>
            <person name="Bidwell S."/>
            <person name="Joardar V."/>
            <person name="Thiagarajan M."/>
            <person name="Amedeo P."/>
            <person name="Galinsky K.J."/>
            <person name="Schobel S."/>
            <person name="Inman J."/>
            <person name="Hostetler J."/>
            <person name="Miller J."/>
            <person name="Hammond M."/>
            <person name="Megy K."/>
            <person name="Lawson D."/>
            <person name="Kodira C."/>
            <person name="Sutton G."/>
            <person name="Meyer J."/>
            <person name="Hill C.A."/>
            <person name="Birren B."/>
            <person name="Nene V."/>
            <person name="Collins F."/>
            <person name="Alarcon-Chaidez F."/>
            <person name="Wikel S."/>
            <person name="Strausberg R."/>
        </authorList>
    </citation>
    <scope>NUCLEOTIDE SEQUENCE [LARGE SCALE GENOMIC DNA]</scope>
    <source>
        <strain evidence="10">Wikel</strain>
        <strain evidence="8">Wikel colony</strain>
    </source>
</reference>
<evidence type="ECO:0000256" key="2">
    <source>
        <dbReference type="ARBA" id="ARBA00022475"/>
    </source>
</evidence>
<dbReference type="EnsemblMetazoa" id="ISCW011591-RA">
    <property type="protein sequence ID" value="ISCW011591-PA"/>
    <property type="gene ID" value="ISCW011591"/>
</dbReference>
<keyword evidence="5 7" id="KW-0472">Membrane</keyword>
<dbReference type="GO" id="GO:0051606">
    <property type="term" value="P:detection of stimulus"/>
    <property type="evidence" value="ECO:0007669"/>
    <property type="project" value="UniProtKB-ARBA"/>
</dbReference>
<dbReference type="InterPro" id="IPR013604">
    <property type="entry name" value="7TM_chemorcpt"/>
</dbReference>
<evidence type="ECO:0000256" key="5">
    <source>
        <dbReference type="ARBA" id="ARBA00023136"/>
    </source>
</evidence>
<dbReference type="VEuPathDB" id="VectorBase:ISCW011591"/>
<dbReference type="GO" id="GO:0038023">
    <property type="term" value="F:signaling receptor activity"/>
    <property type="evidence" value="ECO:0007669"/>
    <property type="project" value="UniProtKB-ARBA"/>
</dbReference>
<feature type="transmembrane region" description="Helical" evidence="7">
    <location>
        <begin position="273"/>
        <end position="293"/>
    </location>
</feature>
<evidence type="ECO:0000256" key="1">
    <source>
        <dbReference type="ARBA" id="ARBA00004651"/>
    </source>
</evidence>
<evidence type="ECO:0000313" key="8">
    <source>
        <dbReference type="EMBL" id="EEC15149.1"/>
    </source>
</evidence>
<protein>
    <submittedName>
        <fullName evidence="8 9">Uncharacterized protein</fullName>
    </submittedName>
</protein>
<organism>
    <name type="scientific">Ixodes scapularis</name>
    <name type="common">Black-legged tick</name>
    <name type="synonym">Deer tick</name>
    <dbReference type="NCBI Taxonomy" id="6945"/>
    <lineage>
        <taxon>Eukaryota</taxon>
        <taxon>Metazoa</taxon>
        <taxon>Ecdysozoa</taxon>
        <taxon>Arthropoda</taxon>
        <taxon>Chelicerata</taxon>
        <taxon>Arachnida</taxon>
        <taxon>Acari</taxon>
        <taxon>Parasitiformes</taxon>
        <taxon>Ixodida</taxon>
        <taxon>Ixodoidea</taxon>
        <taxon>Ixodidae</taxon>
        <taxon>Ixodinae</taxon>
        <taxon>Ixodes</taxon>
    </lineage>
</organism>
<reference evidence="9" key="2">
    <citation type="submission" date="2020-05" db="UniProtKB">
        <authorList>
            <consortium name="EnsemblMetazoa"/>
        </authorList>
    </citation>
    <scope>IDENTIFICATION</scope>
    <source>
        <strain evidence="9">wikel</strain>
    </source>
</reference>
<evidence type="ECO:0000256" key="4">
    <source>
        <dbReference type="ARBA" id="ARBA00022989"/>
    </source>
</evidence>
<feature type="transmembrane region" description="Helical" evidence="7">
    <location>
        <begin position="53"/>
        <end position="72"/>
    </location>
</feature>
<dbReference type="GO" id="GO:0007606">
    <property type="term" value="P:sensory perception of chemical stimulus"/>
    <property type="evidence" value="ECO:0000318"/>
    <property type="project" value="GO_Central"/>
</dbReference>
<dbReference type="Pfam" id="PF08395">
    <property type="entry name" value="7tm_7"/>
    <property type="match status" value="1"/>
</dbReference>
<gene>
    <name evidence="8" type="ORF">IscW_ISCW011591</name>
</gene>
<dbReference type="InParanoid" id="B7Q8H7"/>
<keyword evidence="4 7" id="KW-1133">Transmembrane helix</keyword>
<feature type="transmembrane region" description="Helical" evidence="7">
    <location>
        <begin position="393"/>
        <end position="411"/>
    </location>
</feature>
<dbReference type="Proteomes" id="UP000001555">
    <property type="component" value="Unassembled WGS sequence"/>
</dbReference>
<comment type="subcellular location">
    <subcellularLocation>
        <location evidence="1">Cell membrane</location>
        <topology evidence="1">Multi-pass membrane protein</topology>
    </subcellularLocation>
</comment>
<keyword evidence="6" id="KW-0675">Receptor</keyword>
<name>B7Q8H7_IXOSC</name>
<evidence type="ECO:0000256" key="3">
    <source>
        <dbReference type="ARBA" id="ARBA00022692"/>
    </source>
</evidence>